<evidence type="ECO:0000259" key="5">
    <source>
        <dbReference type="SMART" id="SM00287"/>
    </source>
</evidence>
<accession>A0A2P8HQM2</accession>
<dbReference type="RefSeq" id="WP_106588089.1">
    <property type="nucleotide sequence ID" value="NZ_PYAV01000004.1"/>
</dbReference>
<evidence type="ECO:0000256" key="2">
    <source>
        <dbReference type="ARBA" id="ARBA00023316"/>
    </source>
</evidence>
<dbReference type="InterPro" id="IPR036582">
    <property type="entry name" value="Mao_N_sf"/>
</dbReference>
<dbReference type="GO" id="GO:0030288">
    <property type="term" value="C:outer membrane-bounded periplasmic space"/>
    <property type="evidence" value="ECO:0007669"/>
    <property type="project" value="TreeGrafter"/>
</dbReference>
<dbReference type="Pfam" id="PF01520">
    <property type="entry name" value="Amidase_3"/>
    <property type="match status" value="1"/>
</dbReference>
<feature type="chain" id="PRO_5015126488" evidence="4">
    <location>
        <begin position="27"/>
        <end position="527"/>
    </location>
</feature>
<dbReference type="Gene3D" id="3.30.457.10">
    <property type="entry name" value="Copper amine oxidase-like, N-terminal domain"/>
    <property type="match status" value="1"/>
</dbReference>
<evidence type="ECO:0000256" key="1">
    <source>
        <dbReference type="ARBA" id="ARBA00022801"/>
    </source>
</evidence>
<dbReference type="CDD" id="cd02696">
    <property type="entry name" value="MurNAc-LAA"/>
    <property type="match status" value="1"/>
</dbReference>
<dbReference type="OrthoDB" id="9806267at2"/>
<gene>
    <name evidence="7" type="ORF">B0H94_104121</name>
</gene>
<dbReference type="GO" id="GO:0008745">
    <property type="term" value="F:N-acetylmuramoyl-L-alanine amidase activity"/>
    <property type="evidence" value="ECO:0007669"/>
    <property type="project" value="InterPro"/>
</dbReference>
<keyword evidence="2" id="KW-0961">Cell wall biogenesis/degradation</keyword>
<evidence type="ECO:0000313" key="8">
    <source>
        <dbReference type="Proteomes" id="UP000242310"/>
    </source>
</evidence>
<sequence>MRFRNYSLIALAILFVASLIVHPLYAQSGGTSGTADVYVNGEEITIPGGDLPFDNDSILVPFRAISETLGVPVSYDGDTRQATAHDNGTEAVFNIDTGATTVNGQSQDLVAPPQNINNRVFLPLRFFAETFDADVSWDADSRTATVERATEASSEEPVDEEPVGDDSEKEEVRGTYTAEVAAESGLHHRSERSADSESLGALQNGETVEVLGVQGGWISTSVNGTEGWMNGYHVDIHDGNESVKMLGHPEVSNGSTIYWPKVGGATEVEIDNRGQDVYLRTTANDVEDLDASEVEGLASSEVIPTESGYTIALELHDGYEITASDENSYTEVQVQSESAQGGSGHPIEGKTIVIDAGHGGHDAGAEAYGLKEKNLVLNMAWKVEELLEDEGVDVVMTRDGDYFVELSERVSIAESVDADSFISLHVNAFNGSAHGTETYWHERYASQDSKELAEHIQENLIEMRRTMDRGVKHGNFHVIRETTMPSVLAEIAFVDNYEDAQRLNSSEFRQQAAEAIAEGAKDYYEAQ</sequence>
<feature type="signal peptide" evidence="4">
    <location>
        <begin position="1"/>
        <end position="26"/>
    </location>
</feature>
<comment type="caution">
    <text evidence="7">The sequence shown here is derived from an EMBL/GenBank/DDBJ whole genome shotgun (WGS) entry which is preliminary data.</text>
</comment>
<dbReference type="Pfam" id="PF07833">
    <property type="entry name" value="Cu_amine_oxidN1"/>
    <property type="match status" value="1"/>
</dbReference>
<protein>
    <submittedName>
        <fullName evidence="7">N-acetylmuramoyl-L-alanine amidase</fullName>
    </submittedName>
</protein>
<feature type="compositionally biased region" description="Basic and acidic residues" evidence="3">
    <location>
        <begin position="185"/>
        <end position="195"/>
    </location>
</feature>
<evidence type="ECO:0000256" key="4">
    <source>
        <dbReference type="SAM" id="SignalP"/>
    </source>
</evidence>
<feature type="compositionally biased region" description="Acidic residues" evidence="3">
    <location>
        <begin position="153"/>
        <end position="169"/>
    </location>
</feature>
<dbReference type="PANTHER" id="PTHR30404:SF0">
    <property type="entry name" value="N-ACETYLMURAMOYL-L-ALANINE AMIDASE AMIC"/>
    <property type="match status" value="1"/>
</dbReference>
<reference evidence="7 8" key="1">
    <citation type="submission" date="2018-03" db="EMBL/GenBank/DDBJ databases">
        <title>Genomic Encyclopedia of Type Strains, Phase III (KMG-III): the genomes of soil and plant-associated and newly described type strains.</title>
        <authorList>
            <person name="Whitman W."/>
        </authorList>
    </citation>
    <scope>NUCLEOTIDE SEQUENCE [LARGE SCALE GENOMIC DNA]</scope>
    <source>
        <strain evidence="7 8">CGMCC 1.07653</strain>
    </source>
</reference>
<organism evidence="7 8">
    <name type="scientific">Salsuginibacillus halophilus</name>
    <dbReference type="NCBI Taxonomy" id="517424"/>
    <lineage>
        <taxon>Bacteria</taxon>
        <taxon>Bacillati</taxon>
        <taxon>Bacillota</taxon>
        <taxon>Bacilli</taxon>
        <taxon>Bacillales</taxon>
        <taxon>Bacillaceae</taxon>
        <taxon>Salsuginibacillus</taxon>
    </lineage>
</organism>
<dbReference type="GO" id="GO:0009253">
    <property type="term" value="P:peptidoglycan catabolic process"/>
    <property type="evidence" value="ECO:0007669"/>
    <property type="project" value="InterPro"/>
</dbReference>
<dbReference type="SUPFAM" id="SSF53187">
    <property type="entry name" value="Zn-dependent exopeptidases"/>
    <property type="match status" value="1"/>
</dbReference>
<proteinExistence type="predicted"/>
<evidence type="ECO:0000256" key="3">
    <source>
        <dbReference type="SAM" id="MobiDB-lite"/>
    </source>
</evidence>
<dbReference type="Proteomes" id="UP000242310">
    <property type="component" value="Unassembled WGS sequence"/>
</dbReference>
<dbReference type="SUPFAM" id="SSF55383">
    <property type="entry name" value="Copper amine oxidase, domain N"/>
    <property type="match status" value="1"/>
</dbReference>
<dbReference type="InterPro" id="IPR002508">
    <property type="entry name" value="MurNAc-LAA_cat"/>
</dbReference>
<dbReference type="InterPro" id="IPR012854">
    <property type="entry name" value="Cu_amine_oxidase-like_N"/>
</dbReference>
<dbReference type="EMBL" id="PYAV01000004">
    <property type="protein sequence ID" value="PSL48521.1"/>
    <property type="molecule type" value="Genomic_DNA"/>
</dbReference>
<dbReference type="InterPro" id="IPR050695">
    <property type="entry name" value="N-acetylmuramoyl_amidase_3"/>
</dbReference>
<dbReference type="AlphaFoldDB" id="A0A2P8HQM2"/>
<dbReference type="SMART" id="SM00646">
    <property type="entry name" value="Ami_3"/>
    <property type="match status" value="1"/>
</dbReference>
<keyword evidence="4" id="KW-0732">Signal</keyword>
<keyword evidence="8" id="KW-1185">Reference proteome</keyword>
<feature type="region of interest" description="Disordered" evidence="3">
    <location>
        <begin position="146"/>
        <end position="201"/>
    </location>
</feature>
<dbReference type="Pfam" id="PF08239">
    <property type="entry name" value="SH3_3"/>
    <property type="match status" value="1"/>
</dbReference>
<evidence type="ECO:0000313" key="7">
    <source>
        <dbReference type="EMBL" id="PSL48521.1"/>
    </source>
</evidence>
<feature type="domain" description="SH3b" evidence="5">
    <location>
        <begin position="175"/>
        <end position="237"/>
    </location>
</feature>
<feature type="domain" description="MurNAc-LAA" evidence="6">
    <location>
        <begin position="410"/>
        <end position="521"/>
    </location>
</feature>
<dbReference type="SMART" id="SM00287">
    <property type="entry name" value="SH3b"/>
    <property type="match status" value="1"/>
</dbReference>
<dbReference type="PANTHER" id="PTHR30404">
    <property type="entry name" value="N-ACETYLMURAMOYL-L-ALANINE AMIDASE"/>
    <property type="match status" value="1"/>
</dbReference>
<keyword evidence="1" id="KW-0378">Hydrolase</keyword>
<name>A0A2P8HQM2_9BACI</name>
<dbReference type="Gene3D" id="2.30.30.40">
    <property type="entry name" value="SH3 Domains"/>
    <property type="match status" value="1"/>
</dbReference>
<dbReference type="GO" id="GO:0071555">
    <property type="term" value="P:cell wall organization"/>
    <property type="evidence" value="ECO:0007669"/>
    <property type="project" value="UniProtKB-KW"/>
</dbReference>
<dbReference type="InterPro" id="IPR003646">
    <property type="entry name" value="SH3-like_bac-type"/>
</dbReference>
<evidence type="ECO:0000259" key="6">
    <source>
        <dbReference type="SMART" id="SM00646"/>
    </source>
</evidence>
<dbReference type="Gene3D" id="3.40.630.40">
    <property type="entry name" value="Zn-dependent exopeptidases"/>
    <property type="match status" value="1"/>
</dbReference>